<reference evidence="2 3" key="1">
    <citation type="submission" date="2024-10" db="EMBL/GenBank/DDBJ databases">
        <title>Updated reference genomes for cyclostephanoid diatoms.</title>
        <authorList>
            <person name="Roberts W.R."/>
            <person name="Alverson A.J."/>
        </authorList>
    </citation>
    <scope>NUCLEOTIDE SEQUENCE [LARGE SCALE GENOMIC DNA]</scope>
    <source>
        <strain evidence="2 3">AJA232-27</strain>
    </source>
</reference>
<comment type="caution">
    <text evidence="2">The sequence shown here is derived from an EMBL/GenBank/DDBJ whole genome shotgun (WGS) entry which is preliminary data.</text>
</comment>
<sequence length="247" mass="26916">MRKLARSSPSYSSHAMMDPSAADFLLAQQQHHHQLIDLHASSTFDWVSSFTLAKANIVVPNQSIAPLPETIKSIFDSTTAGSSSGDTNNLLEVIPDLPSMPGGVPRSGNTFLSGSFRDLYQAPIVPPDPKLMSMWNNNGIATDGSMAIPGRELDVVARYADLLSRIPLAAAVYALFDFFVINAEEDMAIAELLVGDDAEENDEAMVQAIMAVENKVVMQRFMGLFAIVVVTVMWSLLSYHPVPFNEL</sequence>
<evidence type="ECO:0000313" key="3">
    <source>
        <dbReference type="Proteomes" id="UP001530293"/>
    </source>
</evidence>
<evidence type="ECO:0000256" key="1">
    <source>
        <dbReference type="SAM" id="Phobius"/>
    </source>
</evidence>
<proteinExistence type="predicted"/>
<protein>
    <submittedName>
        <fullName evidence="2">Uncharacterized protein</fullName>
    </submittedName>
</protein>
<accession>A0ABD3MHR7</accession>
<gene>
    <name evidence="2" type="ORF">ACHAWU_005088</name>
</gene>
<name>A0ABD3MHR7_9STRA</name>
<dbReference type="Proteomes" id="UP001530293">
    <property type="component" value="Unassembled WGS sequence"/>
</dbReference>
<organism evidence="2 3">
    <name type="scientific">Discostella pseudostelligera</name>
    <dbReference type="NCBI Taxonomy" id="259834"/>
    <lineage>
        <taxon>Eukaryota</taxon>
        <taxon>Sar</taxon>
        <taxon>Stramenopiles</taxon>
        <taxon>Ochrophyta</taxon>
        <taxon>Bacillariophyta</taxon>
        <taxon>Coscinodiscophyceae</taxon>
        <taxon>Thalassiosirophycidae</taxon>
        <taxon>Stephanodiscales</taxon>
        <taxon>Stephanodiscaceae</taxon>
        <taxon>Discostella</taxon>
    </lineage>
</organism>
<dbReference type="EMBL" id="JALLBG020000127">
    <property type="protein sequence ID" value="KAL3763137.1"/>
    <property type="molecule type" value="Genomic_DNA"/>
</dbReference>
<dbReference type="AlphaFoldDB" id="A0ABD3MHR7"/>
<evidence type="ECO:0000313" key="2">
    <source>
        <dbReference type="EMBL" id="KAL3763137.1"/>
    </source>
</evidence>
<keyword evidence="1" id="KW-0812">Transmembrane</keyword>
<feature type="transmembrane region" description="Helical" evidence="1">
    <location>
        <begin position="221"/>
        <end position="242"/>
    </location>
</feature>
<keyword evidence="1" id="KW-1133">Transmembrane helix</keyword>
<keyword evidence="1" id="KW-0472">Membrane</keyword>
<keyword evidence="3" id="KW-1185">Reference proteome</keyword>